<organism evidence="2 3">
    <name type="scientific">Streptomyces zagrosensis</name>
    <dbReference type="NCBI Taxonomy" id="1042984"/>
    <lineage>
        <taxon>Bacteria</taxon>
        <taxon>Bacillati</taxon>
        <taxon>Actinomycetota</taxon>
        <taxon>Actinomycetes</taxon>
        <taxon>Kitasatosporales</taxon>
        <taxon>Streptomycetaceae</taxon>
        <taxon>Streptomyces</taxon>
    </lineage>
</organism>
<dbReference type="Proteomes" id="UP000588098">
    <property type="component" value="Unassembled WGS sequence"/>
</dbReference>
<accession>A0A7W9QDQ8</accession>
<feature type="transmembrane region" description="Helical" evidence="1">
    <location>
        <begin position="20"/>
        <end position="51"/>
    </location>
</feature>
<evidence type="ECO:0000313" key="3">
    <source>
        <dbReference type="Proteomes" id="UP000588098"/>
    </source>
</evidence>
<name>A0A7W9QDQ8_9ACTN</name>
<proteinExistence type="predicted"/>
<evidence type="ECO:0000256" key="1">
    <source>
        <dbReference type="SAM" id="Phobius"/>
    </source>
</evidence>
<dbReference type="SUPFAM" id="SSF103473">
    <property type="entry name" value="MFS general substrate transporter"/>
    <property type="match status" value="1"/>
</dbReference>
<dbReference type="Gene3D" id="1.20.1720.10">
    <property type="entry name" value="Multidrug resistance protein D"/>
    <property type="match status" value="1"/>
</dbReference>
<protein>
    <submittedName>
        <fullName evidence="2">Multisubunit Na+/H+ antiporter MnhC subunit</fullName>
    </submittedName>
</protein>
<dbReference type="EMBL" id="JACHJL010000011">
    <property type="protein sequence ID" value="MBB5937347.1"/>
    <property type="molecule type" value="Genomic_DNA"/>
</dbReference>
<keyword evidence="3" id="KW-1185">Reference proteome</keyword>
<evidence type="ECO:0000313" key="2">
    <source>
        <dbReference type="EMBL" id="MBB5937347.1"/>
    </source>
</evidence>
<keyword evidence="1" id="KW-0812">Transmembrane</keyword>
<sequence>MPRPSSCSTSPDYCKGWHTLVALLVVGISTFPVIWACLFGMTVGFGIVLPASTTIILSIGSDAPGAASGVLGGAQFVLGAAAAPLPGALGHTSAMSMAVVVLVFVVFSAVALITLARPWQGHGEPAGQR</sequence>
<comment type="caution">
    <text evidence="2">The sequence shown here is derived from an EMBL/GenBank/DDBJ whole genome shotgun (WGS) entry which is preliminary data.</text>
</comment>
<dbReference type="InterPro" id="IPR036259">
    <property type="entry name" value="MFS_trans_sf"/>
</dbReference>
<reference evidence="2 3" key="1">
    <citation type="submission" date="2020-08" db="EMBL/GenBank/DDBJ databases">
        <title>Genomic Encyclopedia of Type Strains, Phase III (KMG-III): the genomes of soil and plant-associated and newly described type strains.</title>
        <authorList>
            <person name="Whitman W."/>
        </authorList>
    </citation>
    <scope>NUCLEOTIDE SEQUENCE [LARGE SCALE GENOMIC DNA]</scope>
    <source>
        <strain evidence="2 3">CECT 8305</strain>
    </source>
</reference>
<feature type="transmembrane region" description="Helical" evidence="1">
    <location>
        <begin position="95"/>
        <end position="116"/>
    </location>
</feature>
<keyword evidence="1" id="KW-1133">Transmembrane helix</keyword>
<feature type="transmembrane region" description="Helical" evidence="1">
    <location>
        <begin position="63"/>
        <end position="83"/>
    </location>
</feature>
<dbReference type="AlphaFoldDB" id="A0A7W9QDQ8"/>
<gene>
    <name evidence="2" type="ORF">FHS42_004426</name>
</gene>
<keyword evidence="1" id="KW-0472">Membrane</keyword>